<dbReference type="AlphaFoldDB" id="A0AAE1AQY3"/>
<keyword evidence="3" id="KW-1185">Reference proteome</keyword>
<feature type="chain" id="PRO_5041937510" description="Secreted protein" evidence="1">
    <location>
        <begin position="20"/>
        <end position="87"/>
    </location>
</feature>
<name>A0AAE1AQY3_9GAST</name>
<evidence type="ECO:0000256" key="1">
    <source>
        <dbReference type="SAM" id="SignalP"/>
    </source>
</evidence>
<comment type="caution">
    <text evidence="2">The sequence shown here is derived from an EMBL/GenBank/DDBJ whole genome shotgun (WGS) entry which is preliminary data.</text>
</comment>
<evidence type="ECO:0008006" key="4">
    <source>
        <dbReference type="Google" id="ProtNLM"/>
    </source>
</evidence>
<accession>A0AAE1AQY3</accession>
<protein>
    <recommendedName>
        <fullName evidence="4">Secreted protein</fullName>
    </recommendedName>
</protein>
<keyword evidence="1" id="KW-0732">Signal</keyword>
<organism evidence="2 3">
    <name type="scientific">Elysia crispata</name>
    <name type="common">lettuce slug</name>
    <dbReference type="NCBI Taxonomy" id="231223"/>
    <lineage>
        <taxon>Eukaryota</taxon>
        <taxon>Metazoa</taxon>
        <taxon>Spiralia</taxon>
        <taxon>Lophotrochozoa</taxon>
        <taxon>Mollusca</taxon>
        <taxon>Gastropoda</taxon>
        <taxon>Heterobranchia</taxon>
        <taxon>Euthyneura</taxon>
        <taxon>Panpulmonata</taxon>
        <taxon>Sacoglossa</taxon>
        <taxon>Placobranchoidea</taxon>
        <taxon>Plakobranchidae</taxon>
        <taxon>Elysia</taxon>
    </lineage>
</organism>
<feature type="signal peptide" evidence="1">
    <location>
        <begin position="1"/>
        <end position="19"/>
    </location>
</feature>
<dbReference type="Proteomes" id="UP001283361">
    <property type="component" value="Unassembled WGS sequence"/>
</dbReference>
<reference evidence="2" key="1">
    <citation type="journal article" date="2023" name="G3 (Bethesda)">
        <title>A reference genome for the long-term kleptoplast-retaining sea slug Elysia crispata morphotype clarki.</title>
        <authorList>
            <person name="Eastman K.E."/>
            <person name="Pendleton A.L."/>
            <person name="Shaikh M.A."/>
            <person name="Suttiyut T."/>
            <person name="Ogas R."/>
            <person name="Tomko P."/>
            <person name="Gavelis G."/>
            <person name="Widhalm J.R."/>
            <person name="Wisecaver J.H."/>
        </authorList>
    </citation>
    <scope>NUCLEOTIDE SEQUENCE</scope>
    <source>
        <strain evidence="2">ECLA1</strain>
    </source>
</reference>
<evidence type="ECO:0000313" key="2">
    <source>
        <dbReference type="EMBL" id="KAK3792100.1"/>
    </source>
</evidence>
<sequence>MRAHQFPALLMQILRSCWLAAPPGTTRDQTYGSHGEDEKCLPTQDVIQHGRSRNVYMIYSSRLATAPGMASQIYGCFLNKELFPDLE</sequence>
<gene>
    <name evidence="2" type="ORF">RRG08_055367</name>
</gene>
<proteinExistence type="predicted"/>
<dbReference type="EMBL" id="JAWDGP010001389">
    <property type="protein sequence ID" value="KAK3792100.1"/>
    <property type="molecule type" value="Genomic_DNA"/>
</dbReference>
<evidence type="ECO:0000313" key="3">
    <source>
        <dbReference type="Proteomes" id="UP001283361"/>
    </source>
</evidence>